<comment type="caution">
    <text evidence="1">The sequence shown here is derived from an EMBL/GenBank/DDBJ whole genome shotgun (WGS) entry which is preliminary data.</text>
</comment>
<name>A0A318LF03_9PSEU</name>
<keyword evidence="2" id="KW-1185">Reference proteome</keyword>
<reference evidence="1 2" key="1">
    <citation type="submission" date="2016-07" db="EMBL/GenBank/DDBJ databases">
        <title>Draft genome sequence of Prauserella sp. YIM 121212, isolated from alkaline soil.</title>
        <authorList>
            <person name="Ruckert C."/>
            <person name="Albersmeier A."/>
            <person name="Jiang C.-L."/>
            <person name="Jiang Y."/>
            <person name="Kalinowski J."/>
            <person name="Schneider O."/>
            <person name="Winkler A."/>
            <person name="Zotchev S.B."/>
        </authorList>
    </citation>
    <scope>NUCLEOTIDE SEQUENCE [LARGE SCALE GENOMIC DNA]</scope>
    <source>
        <strain evidence="1 2">YIM 121212</strain>
    </source>
</reference>
<organism evidence="1 2">
    <name type="scientific">Prauserella flavalba</name>
    <dbReference type="NCBI Taxonomy" id="1477506"/>
    <lineage>
        <taxon>Bacteria</taxon>
        <taxon>Bacillati</taxon>
        <taxon>Actinomycetota</taxon>
        <taxon>Actinomycetes</taxon>
        <taxon>Pseudonocardiales</taxon>
        <taxon>Pseudonocardiaceae</taxon>
        <taxon>Prauserella</taxon>
    </lineage>
</organism>
<evidence type="ECO:0000313" key="1">
    <source>
        <dbReference type="EMBL" id="PXY16980.1"/>
    </source>
</evidence>
<protein>
    <submittedName>
        <fullName evidence="1">Uncharacterized protein</fullName>
    </submittedName>
</protein>
<proteinExistence type="predicted"/>
<evidence type="ECO:0000313" key="2">
    <source>
        <dbReference type="Proteomes" id="UP000247892"/>
    </source>
</evidence>
<gene>
    <name evidence="1" type="ORF">BA062_38050</name>
</gene>
<sequence length="59" mass="5791">MGGGEFVAELAFDVAQLLGEGSSALSEFADPLRGCGSLGAAGGIGLLDATGDLLSRGHR</sequence>
<accession>A0A318LF03</accession>
<dbReference type="Proteomes" id="UP000247892">
    <property type="component" value="Unassembled WGS sequence"/>
</dbReference>
<dbReference type="EMBL" id="MASU01000031">
    <property type="protein sequence ID" value="PXY16980.1"/>
    <property type="molecule type" value="Genomic_DNA"/>
</dbReference>
<dbReference type="AlphaFoldDB" id="A0A318LF03"/>